<dbReference type="Pfam" id="PF00069">
    <property type="entry name" value="Pkinase"/>
    <property type="match status" value="2"/>
</dbReference>
<dbReference type="Gene3D" id="3.30.200.20">
    <property type="entry name" value="Phosphorylase Kinase, domain 1"/>
    <property type="match status" value="1"/>
</dbReference>
<dbReference type="GO" id="GO:0005524">
    <property type="term" value="F:ATP binding"/>
    <property type="evidence" value="ECO:0007669"/>
    <property type="project" value="InterPro"/>
</dbReference>
<feature type="domain" description="Protein kinase" evidence="2">
    <location>
        <begin position="514"/>
        <end position="783"/>
    </location>
</feature>
<dbReference type="InterPro" id="IPR011009">
    <property type="entry name" value="Kinase-like_dom_sf"/>
</dbReference>
<dbReference type="EMBL" id="JH159158">
    <property type="protein sequence ID" value="EGZ11246.1"/>
    <property type="molecule type" value="Genomic_DNA"/>
</dbReference>
<name>G4ZZU9_PHYSP</name>
<dbReference type="SUPFAM" id="SSF56112">
    <property type="entry name" value="Protein kinase-like (PK-like)"/>
    <property type="match status" value="2"/>
</dbReference>
<organism evidence="3 4">
    <name type="scientific">Phytophthora sojae (strain P6497)</name>
    <name type="common">Soybean stem and root rot agent</name>
    <name type="synonym">Phytophthora megasperma f. sp. glycines</name>
    <dbReference type="NCBI Taxonomy" id="1094619"/>
    <lineage>
        <taxon>Eukaryota</taxon>
        <taxon>Sar</taxon>
        <taxon>Stramenopiles</taxon>
        <taxon>Oomycota</taxon>
        <taxon>Peronosporomycetes</taxon>
        <taxon>Peronosporales</taxon>
        <taxon>Peronosporaceae</taxon>
        <taxon>Phytophthora</taxon>
    </lineage>
</organism>
<accession>G4ZZU9</accession>
<dbReference type="PROSITE" id="PS00108">
    <property type="entry name" value="PROTEIN_KINASE_ST"/>
    <property type="match status" value="2"/>
</dbReference>
<feature type="region of interest" description="Disordered" evidence="1">
    <location>
        <begin position="380"/>
        <end position="400"/>
    </location>
</feature>
<feature type="compositionally biased region" description="Basic and acidic residues" evidence="1">
    <location>
        <begin position="345"/>
        <end position="355"/>
    </location>
</feature>
<dbReference type="RefSeq" id="XP_009533991.1">
    <property type="nucleotide sequence ID" value="XM_009535696.1"/>
</dbReference>
<dbReference type="PROSITE" id="PS50011">
    <property type="entry name" value="PROTEIN_KINASE_DOM"/>
    <property type="match status" value="2"/>
</dbReference>
<evidence type="ECO:0000259" key="2">
    <source>
        <dbReference type="PROSITE" id="PS50011"/>
    </source>
</evidence>
<dbReference type="InParanoid" id="G4ZZU9"/>
<dbReference type="KEGG" id="psoj:PHYSODRAFT_548868"/>
<dbReference type="InterPro" id="IPR051681">
    <property type="entry name" value="Ser/Thr_Kinases-Pseudokinases"/>
</dbReference>
<feature type="compositionally biased region" description="Polar residues" evidence="1">
    <location>
        <begin position="390"/>
        <end position="400"/>
    </location>
</feature>
<feature type="domain" description="Protein kinase" evidence="2">
    <location>
        <begin position="24"/>
        <end position="289"/>
    </location>
</feature>
<evidence type="ECO:0000313" key="3">
    <source>
        <dbReference type="EMBL" id="EGZ11246.1"/>
    </source>
</evidence>
<sequence length="795" mass="87264">MSSASHVRLGATGDIPVFNTRGTERFETSSTSGGYGEVYRGLYREQPVAIKVLLPEKRKDLDQIDAFLAEIKMMATIDHPCIVQFIAVAWDSLSDLSAVMEFMEGGDLRSLLDRFTQEQRPRGFDLDKARIALQTAQALTYLHSLDPKVLHRDLKSRNILLTSSMNAKVSDFGVARNYSFTSMTDAVGTSLWMAPEVMLGDRYDTSADIFSFGIVLSELDSHLRPYAVARVDNSRQRTPDAALLQLVAMGRVTINFSANAPTELVELGRACVSFDPLARPSASEVHYRLQLILQSYELYTDAVTNDKGSDSRTRSGYFRSSGDYRSGDRHFIRFHDRDVDADKYNLSDDCSDRSGVDTSAPASASANANASTTVIINVSSHSSDSNASSGLTSLEESSDGVSTGTVIGIVAGSIAVKQTPRSPSFDASYVVAPVTLPAANAIVLESFTPAPAIQVSDLNNFDRTVNLDSTANLDSTLRLESSAASVTAKKSTKSSSSLWEDEAIMAARIPMEKLIHKELINEGGHGAVYHGLYRGECVAIKVLLDEKRKDMRQINIFLSEIKLMATVEHPRIVRFVGVAWDAPSDLSAVSEFMPGGDLFSLLRRFDRVEHRAQGFDVDKAKIALHVAQALTYLHSLDPVILHRDLKSMNILLSDDWDAKLTDFGVSRKWTVDTMTAGVGTRRWMAPEVMMGKRYDTSADIFSFGVVLSELDSHQPPYASAIATITSESGEKVTETALMEMVAMGRVRIEFSGNAPAALVQLGHACVSLDPKVRPSVGEVHYQLQKILRKYQKYTL</sequence>
<feature type="region of interest" description="Disordered" evidence="1">
    <location>
        <begin position="345"/>
        <end position="364"/>
    </location>
</feature>
<dbReference type="STRING" id="1094619.G4ZZU9"/>
<dbReference type="InterPro" id="IPR000719">
    <property type="entry name" value="Prot_kinase_dom"/>
</dbReference>
<dbReference type="GO" id="GO:0004674">
    <property type="term" value="F:protein serine/threonine kinase activity"/>
    <property type="evidence" value="ECO:0007669"/>
    <property type="project" value="TreeGrafter"/>
</dbReference>
<dbReference type="GeneID" id="20662667"/>
<dbReference type="SMART" id="SM00220">
    <property type="entry name" value="S_TKc"/>
    <property type="match status" value="2"/>
</dbReference>
<dbReference type="InterPro" id="IPR008271">
    <property type="entry name" value="Ser/Thr_kinase_AS"/>
</dbReference>
<gene>
    <name evidence="3" type="ORF">PHYSODRAFT_548868</name>
</gene>
<keyword evidence="4" id="KW-1185">Reference proteome</keyword>
<dbReference type="SMR" id="G4ZZU9"/>
<dbReference type="OMA" id="PKRELTW"/>
<dbReference type="PANTHER" id="PTHR44329:SF214">
    <property type="entry name" value="PROTEIN KINASE DOMAIN-CONTAINING PROTEIN"/>
    <property type="match status" value="1"/>
</dbReference>
<dbReference type="Gene3D" id="1.10.510.10">
    <property type="entry name" value="Transferase(Phosphotransferase) domain 1"/>
    <property type="match status" value="2"/>
</dbReference>
<protein>
    <recommendedName>
        <fullName evidence="2">Protein kinase domain-containing protein</fullName>
    </recommendedName>
</protein>
<dbReference type="Proteomes" id="UP000002640">
    <property type="component" value="Unassembled WGS sequence"/>
</dbReference>
<feature type="compositionally biased region" description="Low complexity" evidence="1">
    <location>
        <begin position="380"/>
        <end position="389"/>
    </location>
</feature>
<dbReference type="CDD" id="cd13999">
    <property type="entry name" value="STKc_MAP3K-like"/>
    <property type="match status" value="1"/>
</dbReference>
<evidence type="ECO:0000256" key="1">
    <source>
        <dbReference type="SAM" id="MobiDB-lite"/>
    </source>
</evidence>
<dbReference type="PANTHER" id="PTHR44329">
    <property type="entry name" value="SERINE/THREONINE-PROTEIN KINASE TNNI3K-RELATED"/>
    <property type="match status" value="1"/>
</dbReference>
<evidence type="ECO:0000313" key="4">
    <source>
        <dbReference type="Proteomes" id="UP000002640"/>
    </source>
</evidence>
<proteinExistence type="predicted"/>
<dbReference type="AlphaFoldDB" id="G4ZZU9"/>
<reference evidence="3 4" key="1">
    <citation type="journal article" date="2006" name="Science">
        <title>Phytophthora genome sequences uncover evolutionary origins and mechanisms of pathogenesis.</title>
        <authorList>
            <person name="Tyler B.M."/>
            <person name="Tripathy S."/>
            <person name="Zhang X."/>
            <person name="Dehal P."/>
            <person name="Jiang R.H."/>
            <person name="Aerts A."/>
            <person name="Arredondo F.D."/>
            <person name="Baxter L."/>
            <person name="Bensasson D."/>
            <person name="Beynon J.L."/>
            <person name="Chapman J."/>
            <person name="Damasceno C.M."/>
            <person name="Dorrance A.E."/>
            <person name="Dou D."/>
            <person name="Dickerman A.W."/>
            <person name="Dubchak I.L."/>
            <person name="Garbelotto M."/>
            <person name="Gijzen M."/>
            <person name="Gordon S.G."/>
            <person name="Govers F."/>
            <person name="Grunwald N.J."/>
            <person name="Huang W."/>
            <person name="Ivors K.L."/>
            <person name="Jones R.W."/>
            <person name="Kamoun S."/>
            <person name="Krampis K."/>
            <person name="Lamour K.H."/>
            <person name="Lee M.K."/>
            <person name="McDonald W.H."/>
            <person name="Medina M."/>
            <person name="Meijer H.J."/>
            <person name="Nordberg E.K."/>
            <person name="Maclean D.J."/>
            <person name="Ospina-Giraldo M.D."/>
            <person name="Morris P.F."/>
            <person name="Phuntumart V."/>
            <person name="Putnam N.H."/>
            <person name="Rash S."/>
            <person name="Rose J.K."/>
            <person name="Sakihama Y."/>
            <person name="Salamov A.A."/>
            <person name="Savidor A."/>
            <person name="Scheuring C.F."/>
            <person name="Smith B.M."/>
            <person name="Sobral B.W."/>
            <person name="Terry A."/>
            <person name="Torto-Alalibo T.A."/>
            <person name="Win J."/>
            <person name="Xu Z."/>
            <person name="Zhang H."/>
            <person name="Grigoriev I.V."/>
            <person name="Rokhsar D.S."/>
            <person name="Boore J.L."/>
        </authorList>
    </citation>
    <scope>NUCLEOTIDE SEQUENCE [LARGE SCALE GENOMIC DNA]</scope>
    <source>
        <strain evidence="3 4">P6497</strain>
    </source>
</reference>